<dbReference type="AlphaFoldDB" id="A0A0N5CTF7"/>
<dbReference type="PANTHER" id="PTHR47237">
    <property type="entry name" value="SLL0310 PROTEIN"/>
    <property type="match status" value="1"/>
</dbReference>
<evidence type="ECO:0000313" key="4">
    <source>
        <dbReference type="WBParaSite" id="TCLT_0000351701-mRNA-1"/>
    </source>
</evidence>
<name>A0A0N5CTF7_THECL</name>
<proteinExistence type="predicted"/>
<accession>A0A0N5CTF7</accession>
<evidence type="ECO:0000313" key="2">
    <source>
        <dbReference type="EMBL" id="VDN00022.1"/>
    </source>
</evidence>
<organism evidence="4">
    <name type="scientific">Thelazia callipaeda</name>
    <name type="common">Oriental eyeworm</name>
    <name type="synonym">Parasitic nematode</name>
    <dbReference type="NCBI Taxonomy" id="103827"/>
    <lineage>
        <taxon>Eukaryota</taxon>
        <taxon>Metazoa</taxon>
        <taxon>Ecdysozoa</taxon>
        <taxon>Nematoda</taxon>
        <taxon>Chromadorea</taxon>
        <taxon>Rhabditida</taxon>
        <taxon>Spirurina</taxon>
        <taxon>Spiruromorpha</taxon>
        <taxon>Thelazioidea</taxon>
        <taxon>Thelaziidae</taxon>
        <taxon>Thelazia</taxon>
    </lineage>
</organism>
<gene>
    <name evidence="2" type="ORF">TCLT_LOCUS3508</name>
</gene>
<dbReference type="Proteomes" id="UP000276776">
    <property type="component" value="Unassembled WGS sequence"/>
</dbReference>
<dbReference type="InterPro" id="IPR016181">
    <property type="entry name" value="Acyl_CoA_acyltransferase"/>
</dbReference>
<reference evidence="2 3" key="2">
    <citation type="submission" date="2018-11" db="EMBL/GenBank/DDBJ databases">
        <authorList>
            <consortium name="Pathogen Informatics"/>
        </authorList>
    </citation>
    <scope>NUCLEOTIDE SEQUENCE [LARGE SCALE GENOMIC DNA]</scope>
</reference>
<dbReference type="CDD" id="cd04301">
    <property type="entry name" value="NAT_SF"/>
    <property type="match status" value="1"/>
</dbReference>
<evidence type="ECO:0000259" key="1">
    <source>
        <dbReference type="PROSITE" id="PS51186"/>
    </source>
</evidence>
<dbReference type="InterPro" id="IPR052729">
    <property type="entry name" value="Acyl/Acetyltrans_Enzymes"/>
</dbReference>
<keyword evidence="3" id="KW-1185">Reference proteome</keyword>
<reference evidence="4" key="1">
    <citation type="submission" date="2017-02" db="UniProtKB">
        <authorList>
            <consortium name="WormBaseParasite"/>
        </authorList>
    </citation>
    <scope>IDENTIFICATION</scope>
</reference>
<dbReference type="PANTHER" id="PTHR47237:SF2">
    <property type="entry name" value="BLL4206 PROTEIN"/>
    <property type="match status" value="1"/>
</dbReference>
<dbReference type="OrthoDB" id="5861135at2759"/>
<dbReference type="GO" id="GO:0016747">
    <property type="term" value="F:acyltransferase activity, transferring groups other than amino-acyl groups"/>
    <property type="evidence" value="ECO:0007669"/>
    <property type="project" value="InterPro"/>
</dbReference>
<feature type="domain" description="N-acetyltransferase" evidence="1">
    <location>
        <begin position="1"/>
        <end position="85"/>
    </location>
</feature>
<dbReference type="PROSITE" id="PS51186">
    <property type="entry name" value="GNAT"/>
    <property type="match status" value="1"/>
</dbReference>
<dbReference type="Pfam" id="PF00583">
    <property type="entry name" value="Acetyltransf_1"/>
    <property type="match status" value="1"/>
</dbReference>
<sequence>DQIIGSISITFSSKYAIIGVYYVTEEYRHSGIGSKLFREALQLVENGQTVIFHSMSHLSKKCARFGFTFLSSQEWKFVTYVVSNPSSFPDLKVANKSTIVKYSDLSEVQHKALLEYDENVTHLSRDSWLKIWLGQDDFDLHIALDEVLIFQLKGSPNTSGNNGRAFSSNDNNT</sequence>
<dbReference type="EMBL" id="UYYF01001637">
    <property type="protein sequence ID" value="VDN00022.1"/>
    <property type="molecule type" value="Genomic_DNA"/>
</dbReference>
<dbReference type="InterPro" id="IPR000182">
    <property type="entry name" value="GNAT_dom"/>
</dbReference>
<protein>
    <submittedName>
        <fullName evidence="4">N-acetyltransferase domain-containing protein</fullName>
    </submittedName>
</protein>
<dbReference type="SUPFAM" id="SSF55729">
    <property type="entry name" value="Acyl-CoA N-acyltransferases (Nat)"/>
    <property type="match status" value="1"/>
</dbReference>
<evidence type="ECO:0000313" key="3">
    <source>
        <dbReference type="Proteomes" id="UP000276776"/>
    </source>
</evidence>
<dbReference type="WBParaSite" id="TCLT_0000351701-mRNA-1">
    <property type="protein sequence ID" value="TCLT_0000351701-mRNA-1"/>
    <property type="gene ID" value="TCLT_0000351701"/>
</dbReference>
<dbReference type="Gene3D" id="3.40.630.30">
    <property type="match status" value="1"/>
</dbReference>